<accession>A0A9X0AAX0</accession>
<keyword evidence="2" id="KW-1185">Reference proteome</keyword>
<name>A0A9X0AAX0_9HELO</name>
<gene>
    <name evidence="1" type="ORF">OCU04_012041</name>
</gene>
<organism evidence="1 2">
    <name type="scientific">Sclerotinia nivalis</name>
    <dbReference type="NCBI Taxonomy" id="352851"/>
    <lineage>
        <taxon>Eukaryota</taxon>
        <taxon>Fungi</taxon>
        <taxon>Dikarya</taxon>
        <taxon>Ascomycota</taxon>
        <taxon>Pezizomycotina</taxon>
        <taxon>Leotiomycetes</taxon>
        <taxon>Helotiales</taxon>
        <taxon>Sclerotiniaceae</taxon>
        <taxon>Sclerotinia</taxon>
    </lineage>
</organism>
<reference evidence="1" key="1">
    <citation type="submission" date="2022-11" db="EMBL/GenBank/DDBJ databases">
        <title>Genome Resource of Sclerotinia nivalis Strain SnTB1, a Plant Pathogen Isolated from American Ginseng.</title>
        <authorList>
            <person name="Fan S."/>
        </authorList>
    </citation>
    <scope>NUCLEOTIDE SEQUENCE</scope>
    <source>
        <strain evidence="1">SnTB1</strain>
    </source>
</reference>
<dbReference type="EMBL" id="JAPEIS010000015">
    <property type="protein sequence ID" value="KAJ8059064.1"/>
    <property type="molecule type" value="Genomic_DNA"/>
</dbReference>
<protein>
    <submittedName>
        <fullName evidence="1">Uncharacterized protein</fullName>
    </submittedName>
</protein>
<proteinExistence type="predicted"/>
<evidence type="ECO:0000313" key="1">
    <source>
        <dbReference type="EMBL" id="KAJ8059064.1"/>
    </source>
</evidence>
<comment type="caution">
    <text evidence="1">The sequence shown here is derived from an EMBL/GenBank/DDBJ whole genome shotgun (WGS) entry which is preliminary data.</text>
</comment>
<evidence type="ECO:0000313" key="2">
    <source>
        <dbReference type="Proteomes" id="UP001152300"/>
    </source>
</evidence>
<dbReference type="Proteomes" id="UP001152300">
    <property type="component" value="Unassembled WGS sequence"/>
</dbReference>
<sequence length="107" mass="11649">MESGNASKTFFHEAFPFPGLVLGKALGSNSLDLAISSSQIFAPILTINPLFFLPRFSGLHYQFLTILGISSLCSETHSFGYDSYFVHFISFLSLPTPPVLSTIVTNA</sequence>
<dbReference type="AlphaFoldDB" id="A0A9X0AAX0"/>